<dbReference type="InterPro" id="IPR001965">
    <property type="entry name" value="Znf_PHD"/>
</dbReference>
<dbReference type="PROSITE" id="PS50016">
    <property type="entry name" value="ZF_PHD_2"/>
    <property type="match status" value="1"/>
</dbReference>
<dbReference type="PROSITE" id="PS01359">
    <property type="entry name" value="ZF_PHD_1"/>
    <property type="match status" value="1"/>
</dbReference>
<evidence type="ECO:0000313" key="8">
    <source>
        <dbReference type="EMBL" id="EEH59292.1"/>
    </source>
</evidence>
<keyword evidence="3" id="KW-0862">Zinc</keyword>
<dbReference type="InterPro" id="IPR001356">
    <property type="entry name" value="HD"/>
</dbReference>
<feature type="domain" description="Homeobox" evidence="7">
    <location>
        <begin position="152"/>
        <end position="219"/>
    </location>
</feature>
<dbReference type="Proteomes" id="UP000001876">
    <property type="component" value="Unassembled WGS sequence"/>
</dbReference>
<dbReference type="KEGG" id="mpp:MICPUCDRAFT_64177"/>
<evidence type="ECO:0000259" key="6">
    <source>
        <dbReference type="PROSITE" id="PS50016"/>
    </source>
</evidence>
<keyword evidence="1" id="KW-0479">Metal-binding</keyword>
<dbReference type="GO" id="GO:0005634">
    <property type="term" value="C:nucleus"/>
    <property type="evidence" value="ECO:0007669"/>
    <property type="project" value="UniProtKB-SubCell"/>
</dbReference>
<dbReference type="InterPro" id="IPR019786">
    <property type="entry name" value="Zinc_finger_PHD-type_CS"/>
</dbReference>
<dbReference type="OrthoDB" id="10002605at2759"/>
<evidence type="ECO:0000256" key="4">
    <source>
        <dbReference type="PROSITE-ProRule" id="PRU00108"/>
    </source>
</evidence>
<dbReference type="RefSeq" id="XP_003055916.1">
    <property type="nucleotide sequence ID" value="XM_003055870.1"/>
</dbReference>
<keyword evidence="4" id="KW-0539">Nucleus</keyword>
<feature type="DNA-binding region" description="Homeobox" evidence="4">
    <location>
        <begin position="154"/>
        <end position="220"/>
    </location>
</feature>
<keyword evidence="2 5" id="KW-0863">Zinc-finger</keyword>
<accession>C1MK22</accession>
<keyword evidence="4" id="KW-0238">DNA-binding</keyword>
<dbReference type="InterPro" id="IPR013083">
    <property type="entry name" value="Znf_RING/FYVE/PHD"/>
</dbReference>
<dbReference type="AlphaFoldDB" id="C1MK22"/>
<name>C1MK22_MICPC</name>
<dbReference type="SMART" id="SM00249">
    <property type="entry name" value="PHD"/>
    <property type="match status" value="1"/>
</dbReference>
<dbReference type="GO" id="GO:0008270">
    <property type="term" value="F:zinc ion binding"/>
    <property type="evidence" value="ECO:0007669"/>
    <property type="project" value="UniProtKB-KW"/>
</dbReference>
<organism evidence="9">
    <name type="scientific">Micromonas pusilla (strain CCMP1545)</name>
    <name type="common">Picoplanktonic green alga</name>
    <dbReference type="NCBI Taxonomy" id="564608"/>
    <lineage>
        <taxon>Eukaryota</taxon>
        <taxon>Viridiplantae</taxon>
        <taxon>Chlorophyta</taxon>
        <taxon>Mamiellophyceae</taxon>
        <taxon>Mamiellales</taxon>
        <taxon>Mamiellaceae</taxon>
        <taxon>Micromonas</taxon>
    </lineage>
</organism>
<dbReference type="EMBL" id="GG663736">
    <property type="protein sequence ID" value="EEH59292.1"/>
    <property type="molecule type" value="Genomic_DNA"/>
</dbReference>
<evidence type="ECO:0000256" key="5">
    <source>
        <dbReference type="PROSITE-ProRule" id="PRU00146"/>
    </source>
</evidence>
<dbReference type="Gene3D" id="3.30.40.10">
    <property type="entry name" value="Zinc/RING finger domain, C3HC4 (zinc finger)"/>
    <property type="match status" value="1"/>
</dbReference>
<gene>
    <name evidence="8" type="ORF">MICPUCDRAFT_64177</name>
</gene>
<evidence type="ECO:0000313" key="9">
    <source>
        <dbReference type="Proteomes" id="UP000001876"/>
    </source>
</evidence>
<proteinExistence type="predicted"/>
<dbReference type="InterPro" id="IPR019787">
    <property type="entry name" value="Znf_PHD-finger"/>
</dbReference>
<dbReference type="Pfam" id="PF00628">
    <property type="entry name" value="PHD"/>
    <property type="match status" value="1"/>
</dbReference>
<evidence type="ECO:0000256" key="2">
    <source>
        <dbReference type="ARBA" id="ARBA00022771"/>
    </source>
</evidence>
<dbReference type="PROSITE" id="PS50071">
    <property type="entry name" value="HOMEOBOX_2"/>
    <property type="match status" value="1"/>
</dbReference>
<dbReference type="GeneID" id="9681457"/>
<protein>
    <submittedName>
        <fullName evidence="8">Predicted protein</fullName>
    </submittedName>
</protein>
<feature type="domain" description="PHD-type" evidence="6">
    <location>
        <begin position="258"/>
        <end position="302"/>
    </location>
</feature>
<dbReference type="InterPro" id="IPR011011">
    <property type="entry name" value="Znf_FYVE_PHD"/>
</dbReference>
<dbReference type="eggNOG" id="ENOG502RRFW">
    <property type="taxonomic scope" value="Eukaryota"/>
</dbReference>
<reference evidence="8 9" key="1">
    <citation type="journal article" date="2009" name="Science">
        <title>Green evolution and dynamic adaptations revealed by genomes of the marine picoeukaryotes Micromonas.</title>
        <authorList>
            <person name="Worden A.Z."/>
            <person name="Lee J.H."/>
            <person name="Mock T."/>
            <person name="Rouze P."/>
            <person name="Simmons M.P."/>
            <person name="Aerts A.L."/>
            <person name="Allen A.E."/>
            <person name="Cuvelier M.L."/>
            <person name="Derelle E."/>
            <person name="Everett M.V."/>
            <person name="Foulon E."/>
            <person name="Grimwood J."/>
            <person name="Gundlach H."/>
            <person name="Henrissat B."/>
            <person name="Napoli C."/>
            <person name="McDonald S.M."/>
            <person name="Parker M.S."/>
            <person name="Rombauts S."/>
            <person name="Salamov A."/>
            <person name="Von Dassow P."/>
            <person name="Badger J.H."/>
            <person name="Coutinho P.M."/>
            <person name="Demir E."/>
            <person name="Dubchak I."/>
            <person name="Gentemann C."/>
            <person name="Eikrem W."/>
            <person name="Gready J.E."/>
            <person name="John U."/>
            <person name="Lanier W."/>
            <person name="Lindquist E.A."/>
            <person name="Lucas S."/>
            <person name="Mayer K.F."/>
            <person name="Moreau H."/>
            <person name="Not F."/>
            <person name="Otillar R."/>
            <person name="Panaud O."/>
            <person name="Pangilinan J."/>
            <person name="Paulsen I."/>
            <person name="Piegu B."/>
            <person name="Poliakov A."/>
            <person name="Robbens S."/>
            <person name="Schmutz J."/>
            <person name="Toulza E."/>
            <person name="Wyss T."/>
            <person name="Zelensky A."/>
            <person name="Zhou K."/>
            <person name="Armbrust E.V."/>
            <person name="Bhattacharya D."/>
            <person name="Goodenough U.W."/>
            <person name="Van de Peer Y."/>
            <person name="Grigoriev I.V."/>
        </authorList>
    </citation>
    <scope>NUCLEOTIDE SEQUENCE [LARGE SCALE GENOMIC DNA]</scope>
    <source>
        <strain evidence="8 9">CCMP1545</strain>
    </source>
</reference>
<evidence type="ECO:0000256" key="1">
    <source>
        <dbReference type="ARBA" id="ARBA00022723"/>
    </source>
</evidence>
<dbReference type="SUPFAM" id="SSF57903">
    <property type="entry name" value="FYVE/PHD zinc finger"/>
    <property type="match status" value="1"/>
</dbReference>
<dbReference type="GO" id="GO:0003677">
    <property type="term" value="F:DNA binding"/>
    <property type="evidence" value="ECO:0007669"/>
    <property type="project" value="UniProtKB-UniRule"/>
</dbReference>
<keyword evidence="4" id="KW-0371">Homeobox</keyword>
<evidence type="ECO:0000259" key="7">
    <source>
        <dbReference type="PROSITE" id="PS50071"/>
    </source>
</evidence>
<comment type="subcellular location">
    <subcellularLocation>
        <location evidence="4">Nucleus</location>
    </subcellularLocation>
</comment>
<sequence>MGPSFHLAKKVVTEVERDTLGTHGAQRSGSCLVQTTAIEVLSDEGQRLTSHKGNLEEQNQVIVNALEIIDYPTKTEEIYNRSLYKVRVIDNSDTDEAVARTQPLSSHDHGTRFASKALRSANKDIDTKKDELEEAEEVVEPAEYDKGSNSEKLIKQKRWYPNKEQLRRLEFYYKHSRSSFKDREGRTQILAELSKHGETKGQAKLHTWSMNRRAKEKRQAAQEELAKIIDETRVSVPQQQAVKTPSEGDGAIAEYSNPEACRVCGIDDDDGMYCEKCNGVYHFACLGLDAPPTDDYICPSCQ</sequence>
<evidence type="ECO:0000256" key="3">
    <source>
        <dbReference type="ARBA" id="ARBA00022833"/>
    </source>
</evidence>
<keyword evidence="9" id="KW-1185">Reference proteome</keyword>